<evidence type="ECO:0000256" key="1">
    <source>
        <dbReference type="SAM" id="Phobius"/>
    </source>
</evidence>
<keyword evidence="3" id="KW-1185">Reference proteome</keyword>
<dbReference type="RefSeq" id="WP_067395740.1">
    <property type="nucleotide sequence ID" value="NZ_JXKH01000005.1"/>
</dbReference>
<feature type="transmembrane region" description="Helical" evidence="1">
    <location>
        <begin position="306"/>
        <end position="324"/>
    </location>
</feature>
<evidence type="ECO:0000313" key="3">
    <source>
        <dbReference type="Proteomes" id="UP000181884"/>
    </source>
</evidence>
<dbReference type="InterPro" id="IPR010288">
    <property type="entry name" value="EcsB_ABC"/>
</dbReference>
<feature type="transmembrane region" description="Helical" evidence="1">
    <location>
        <begin position="279"/>
        <end position="300"/>
    </location>
</feature>
<evidence type="ECO:0000313" key="2">
    <source>
        <dbReference type="EMBL" id="OJG18200.1"/>
    </source>
</evidence>
<keyword evidence="1" id="KW-0812">Transmembrane</keyword>
<reference evidence="2 3" key="1">
    <citation type="submission" date="2014-12" db="EMBL/GenBank/DDBJ databases">
        <title>Draft genome sequences of 29 type strains of Enterococci.</title>
        <authorList>
            <person name="Zhong Z."/>
            <person name="Sun Z."/>
            <person name="Liu W."/>
            <person name="Zhang W."/>
            <person name="Zhang H."/>
        </authorList>
    </citation>
    <scope>NUCLEOTIDE SEQUENCE [LARGE SCALE GENOMIC DNA]</scope>
    <source>
        <strain evidence="2 3">DSM 17029</strain>
    </source>
</reference>
<feature type="transmembrane region" description="Helical" evidence="1">
    <location>
        <begin position="63"/>
        <end position="87"/>
    </location>
</feature>
<feature type="transmembrane region" description="Helical" evidence="1">
    <location>
        <begin position="20"/>
        <end position="43"/>
    </location>
</feature>
<feature type="transmembrane region" description="Helical" evidence="1">
    <location>
        <begin position="107"/>
        <end position="132"/>
    </location>
</feature>
<dbReference type="Proteomes" id="UP000181884">
    <property type="component" value="Unassembled WGS sequence"/>
</dbReference>
<feature type="transmembrane region" description="Helical" evidence="1">
    <location>
        <begin position="369"/>
        <end position="389"/>
    </location>
</feature>
<accession>A0A1L8REJ1</accession>
<feature type="transmembrane region" description="Helical" evidence="1">
    <location>
        <begin position="345"/>
        <end position="363"/>
    </location>
</feature>
<proteinExistence type="predicted"/>
<dbReference type="STRING" id="214095.RU97_GL002273"/>
<evidence type="ECO:0008006" key="4">
    <source>
        <dbReference type="Google" id="ProtNLM"/>
    </source>
</evidence>
<gene>
    <name evidence="2" type="ORF">RU97_GL002273</name>
</gene>
<dbReference type="AlphaFoldDB" id="A0A1L8REJ1"/>
<dbReference type="GO" id="GO:0016020">
    <property type="term" value="C:membrane"/>
    <property type="evidence" value="ECO:0007669"/>
    <property type="project" value="InterPro"/>
</dbReference>
<dbReference type="EMBL" id="JXKH01000005">
    <property type="protein sequence ID" value="OJG18200.1"/>
    <property type="molecule type" value="Genomic_DNA"/>
</dbReference>
<sequence length="398" mass="45529">MGAFFQLRLRRHLTKMLKYLRYVFNDHFVLVLMFLFGGLAFYYSQLLRELPAVFPGGRLLLLAVWLLALLPGKLATLLVPADLVFLLPKEAQMKSYLNRALVYSSGLPLFFSLFVAVITLPLALLATGYGLADGWWLGGTLLFLKEAQLVLQACRAFEEAKAHTLVWWGSTVVILLLAFYLSPLAACLLALAGLLASGWHWHQLSGRLRWELLVEAEQKRQHRIYRFINLFTDVPEIIPSVSRRRFLDPLFRGIKPLQQNTYLYLYARSFVRGSEYSGLYLRLLLVGAVILWFLADFYWALGFSLLFLYLIGFQLLPLYQQFDYMVLTRLYPIRDTQKQKTMQQLLTVLLASASLFFGLIAVVQLSFAAGAMIFAASLAFSLLFSFLYVPNRLKKMQG</sequence>
<dbReference type="PIRSF" id="PIRSF037259">
    <property type="entry name" value="EcsB_ABC"/>
    <property type="match status" value="1"/>
</dbReference>
<keyword evidence="1" id="KW-0472">Membrane</keyword>
<name>A0A1L8REJ1_9ENTE</name>
<keyword evidence="1" id="KW-1133">Transmembrane helix</keyword>
<protein>
    <recommendedName>
        <fullName evidence="4">ABC transporter permease</fullName>
    </recommendedName>
</protein>
<feature type="transmembrane region" description="Helical" evidence="1">
    <location>
        <begin position="166"/>
        <end position="199"/>
    </location>
</feature>
<organism evidence="2 3">
    <name type="scientific">Enterococcus canis</name>
    <dbReference type="NCBI Taxonomy" id="214095"/>
    <lineage>
        <taxon>Bacteria</taxon>
        <taxon>Bacillati</taxon>
        <taxon>Bacillota</taxon>
        <taxon>Bacilli</taxon>
        <taxon>Lactobacillales</taxon>
        <taxon>Enterococcaceae</taxon>
        <taxon>Enterococcus</taxon>
    </lineage>
</organism>
<dbReference type="Pfam" id="PF05975">
    <property type="entry name" value="EcsB"/>
    <property type="match status" value="1"/>
</dbReference>
<comment type="caution">
    <text evidence="2">The sequence shown here is derived from an EMBL/GenBank/DDBJ whole genome shotgun (WGS) entry which is preliminary data.</text>
</comment>